<dbReference type="SUPFAM" id="SSF52821">
    <property type="entry name" value="Rhodanese/Cell cycle control phosphatase"/>
    <property type="match status" value="2"/>
</dbReference>
<dbReference type="SMART" id="SM00450">
    <property type="entry name" value="RHOD"/>
    <property type="match status" value="2"/>
</dbReference>
<dbReference type="OrthoDB" id="9770030at2"/>
<keyword evidence="1 4" id="KW-0808">Transferase</keyword>
<dbReference type="PANTHER" id="PTHR11364:SF27">
    <property type="entry name" value="SULFURTRANSFERASE"/>
    <property type="match status" value="1"/>
</dbReference>
<evidence type="ECO:0000256" key="2">
    <source>
        <dbReference type="ARBA" id="ARBA00022737"/>
    </source>
</evidence>
<evidence type="ECO:0000313" key="4">
    <source>
        <dbReference type="EMBL" id="QEC47951.1"/>
    </source>
</evidence>
<dbReference type="InterPro" id="IPR036873">
    <property type="entry name" value="Rhodanese-like_dom_sf"/>
</dbReference>
<dbReference type="PANTHER" id="PTHR11364">
    <property type="entry name" value="THIOSULFATE SULFERTANSFERASE"/>
    <property type="match status" value="1"/>
</dbReference>
<proteinExistence type="predicted"/>
<gene>
    <name evidence="4" type="ORF">FSW04_10470</name>
</gene>
<keyword evidence="5" id="KW-1185">Reference proteome</keyword>
<dbReference type="Gene3D" id="3.40.250.10">
    <property type="entry name" value="Rhodanese-like domain"/>
    <property type="match status" value="2"/>
</dbReference>
<reference evidence="4 5" key="1">
    <citation type="journal article" date="2018" name="J. Microbiol.">
        <title>Baekduia soli gen. nov., sp. nov., a novel bacterium isolated from the soil of Baekdu Mountain and proposal of a novel family name, Baekduiaceae fam. nov.</title>
        <authorList>
            <person name="An D.S."/>
            <person name="Siddiqi M.Z."/>
            <person name="Kim K.H."/>
            <person name="Yu H.S."/>
            <person name="Im W.T."/>
        </authorList>
    </citation>
    <scope>NUCLEOTIDE SEQUENCE [LARGE SCALE GENOMIC DNA]</scope>
    <source>
        <strain evidence="4 5">BR7-21</strain>
    </source>
</reference>
<sequence length="294" mass="30719">MTPAIPAPLVAPEVLAEHLGDPQVLILDGTVVLDRPPEGGPYTPVSGRAAYDREHLPGAGFADLIGALADPDAPFPFALPSPERFAEQAAALGIGPEVHVVAYAQDSPMWATRLWWLLRYFGIDAVSVLDGGLPAWRAAGLPLTAEPTPPRPAPTPAAVRPRPELLARRADVEAIVAGGDRPACLLNALSPSVFRGEGPTSYSRAGRIPGSVNLPWMALVDRETNRFRPPGELAQALDAAGAAPGTPVVAYCGGGISATIDIFALALTGRDDVRLYDGSLTEWTADPALPVETG</sequence>
<keyword evidence="2" id="KW-0677">Repeat</keyword>
<dbReference type="InterPro" id="IPR045078">
    <property type="entry name" value="TST/MPST-like"/>
</dbReference>
<dbReference type="CDD" id="cd01448">
    <property type="entry name" value="TST_Repeat_1"/>
    <property type="match status" value="1"/>
</dbReference>
<dbReference type="Proteomes" id="UP000321805">
    <property type="component" value="Chromosome"/>
</dbReference>
<name>A0A5B8U4T2_9ACTN</name>
<evidence type="ECO:0000259" key="3">
    <source>
        <dbReference type="PROSITE" id="PS50206"/>
    </source>
</evidence>
<evidence type="ECO:0000313" key="5">
    <source>
        <dbReference type="Proteomes" id="UP000321805"/>
    </source>
</evidence>
<feature type="domain" description="Rhodanese" evidence="3">
    <location>
        <begin position="40"/>
        <end position="145"/>
    </location>
</feature>
<dbReference type="EMBL" id="CP042430">
    <property type="protein sequence ID" value="QEC47951.1"/>
    <property type="molecule type" value="Genomic_DNA"/>
</dbReference>
<dbReference type="CDD" id="cd01449">
    <property type="entry name" value="TST_Repeat_2"/>
    <property type="match status" value="1"/>
</dbReference>
<dbReference type="AlphaFoldDB" id="A0A5B8U4T2"/>
<protein>
    <submittedName>
        <fullName evidence="4">Sulfurtransferase</fullName>
    </submittedName>
</protein>
<dbReference type="RefSeq" id="WP_146918985.1">
    <property type="nucleotide sequence ID" value="NZ_CP042430.1"/>
</dbReference>
<evidence type="ECO:0000256" key="1">
    <source>
        <dbReference type="ARBA" id="ARBA00022679"/>
    </source>
</evidence>
<dbReference type="KEGG" id="bsol:FSW04_10470"/>
<dbReference type="PROSITE" id="PS50206">
    <property type="entry name" value="RHODANESE_3"/>
    <property type="match status" value="2"/>
</dbReference>
<accession>A0A5B8U4T2</accession>
<dbReference type="GO" id="GO:0004792">
    <property type="term" value="F:thiosulfate-cyanide sulfurtransferase activity"/>
    <property type="evidence" value="ECO:0007669"/>
    <property type="project" value="TreeGrafter"/>
</dbReference>
<dbReference type="Pfam" id="PF00581">
    <property type="entry name" value="Rhodanese"/>
    <property type="match status" value="2"/>
</dbReference>
<dbReference type="InterPro" id="IPR001763">
    <property type="entry name" value="Rhodanese-like_dom"/>
</dbReference>
<feature type="domain" description="Rhodanese" evidence="3">
    <location>
        <begin position="194"/>
        <end position="292"/>
    </location>
</feature>
<organism evidence="4 5">
    <name type="scientific">Baekduia soli</name>
    <dbReference type="NCBI Taxonomy" id="496014"/>
    <lineage>
        <taxon>Bacteria</taxon>
        <taxon>Bacillati</taxon>
        <taxon>Actinomycetota</taxon>
        <taxon>Thermoleophilia</taxon>
        <taxon>Solirubrobacterales</taxon>
        <taxon>Baekduiaceae</taxon>
        <taxon>Baekduia</taxon>
    </lineage>
</organism>